<feature type="compositionally biased region" description="Low complexity" evidence="1">
    <location>
        <begin position="1952"/>
        <end position="1965"/>
    </location>
</feature>
<feature type="compositionally biased region" description="Low complexity" evidence="1">
    <location>
        <begin position="2465"/>
        <end position="2493"/>
    </location>
</feature>
<feature type="region of interest" description="Disordered" evidence="1">
    <location>
        <begin position="2441"/>
        <end position="2574"/>
    </location>
</feature>
<accession>A0A835YQP3</accession>
<feature type="compositionally biased region" description="Basic and acidic residues" evidence="1">
    <location>
        <begin position="1935"/>
        <end position="1945"/>
    </location>
</feature>
<feature type="compositionally biased region" description="Basic and acidic residues" evidence="1">
    <location>
        <begin position="861"/>
        <end position="872"/>
    </location>
</feature>
<feature type="compositionally biased region" description="Pro residues" evidence="1">
    <location>
        <begin position="1460"/>
        <end position="1470"/>
    </location>
</feature>
<feature type="compositionally biased region" description="Low complexity" evidence="1">
    <location>
        <begin position="2657"/>
        <end position="2671"/>
    </location>
</feature>
<feature type="compositionally biased region" description="Low complexity" evidence="1">
    <location>
        <begin position="959"/>
        <end position="990"/>
    </location>
</feature>
<dbReference type="PANTHER" id="PTHR12271:SF123">
    <property type="entry name" value="PROTEIN HESO1"/>
    <property type="match status" value="1"/>
</dbReference>
<evidence type="ECO:0000313" key="3">
    <source>
        <dbReference type="EMBL" id="KAG2502114.1"/>
    </source>
</evidence>
<feature type="compositionally biased region" description="Low complexity" evidence="1">
    <location>
        <begin position="2536"/>
        <end position="2547"/>
    </location>
</feature>
<keyword evidence="4" id="KW-1185">Reference proteome</keyword>
<feature type="region of interest" description="Disordered" evidence="1">
    <location>
        <begin position="3385"/>
        <end position="3470"/>
    </location>
</feature>
<feature type="region of interest" description="Disordered" evidence="1">
    <location>
        <begin position="2207"/>
        <end position="2337"/>
    </location>
</feature>
<feature type="compositionally biased region" description="Basic and acidic residues" evidence="1">
    <location>
        <begin position="3137"/>
        <end position="3154"/>
    </location>
</feature>
<feature type="compositionally biased region" description="Low complexity" evidence="1">
    <location>
        <begin position="2276"/>
        <end position="2288"/>
    </location>
</feature>
<sequence length="3470" mass="342814">MELASMEMEAELSLAQALEQLAQDCAPSPDDYDLRMRVINQVTESLHRLPGMENTCAAPFGSFVSQFYTSSSDLDLVLCGSLPTYLLSAAALADVFGPNQQRSSHVPLHLLDRGTRESLLRQAAAQLVADGVARAEGVQHLLRARVPLVKLDLTPQPPAPPPSPQQGYGAQQRAGWQGQGQGRRRSASPGPDGGRAGRGGAGPGGAAGAVAGVPAPQLRVDLSVGSPSAGFKAWSLAQLASIHPAVTPLLRLVKLWARNAGINDGASHTLNSWALALLVVAYLQTAPAGGPPLLPPLCELLSDEPPPPGAPRLMQMGEEVSVQVYEEVAARAAAAREVYGRRPCPPLDELLGDCLASTGALLAACAEGPEAPSCGWRISVFRGRLLPPPRPFASDYVLSVEDPYDDTDNTARTLGTWHNPPGTIAAILAAFRAAARALGVPDPFDPAGAADGPDGPLARVSEPGAAADGAGAAPRTRRAAAAATGAEPGAEVEEEEEETDEAEDEEAPTCGFGSSMSMGGGAFLGASLGVSLGASLHVGPRFGASPIPGPSCLGGGPGRNPAAARRAAAASGTGYGRAEGVAVTMLQLFGGGLLARSPRLAAALLGREAAARALAEVERGEPAEAVAAQLLQRLAAPPAGVQRVAAAEPVVTPTAPAQIPAEPRAVAGLVAAREAAASPYGQSPADRPSPLSGPTPPTALAPRPHLPGGTAGAAPAPAAETRVPPPDAVTGFETAVPAPPPEPLKAPAEAPAAAPAAVLAAASAPMPAAPAPVVPGVEAAASTAVPAAAGTTADAAAAPAQAAEAARAVTAPVLSPASAAPPRLRHVATSASQPQPQPQPPPGPAPAPEPPCASDRGTPQRTKDEGAAERSGRTARSSRDASGGSSTGGGAASTGAKEANGRRGTGGGGSNGGAASASACSTPAANHGKSGGRRASQDAHTSPTPKGSAGGGGGGGVQAAGSEGWAATVAEAEAAAAAAEAVAAGRGSSSRARDDAAHAAANAAAAAVAAAGATAGKTPRAAGAAQESAASASRTVSAAGAPVPTSSGMPAAAPAAAFAASCAEAEAEAAMPSTSPDCDIAQLSAAAADPGTDAGLACPEEQGSLLYVAPGAAAAATAMDAFPPGCGASPERPLVLRLGLGLGPSTSPPPAPLSPPAPHPPPPRRSWAQALLSRLLGPPAAPGKPTPPPPLQPLAHARSKATESTQSPGAGLEDPKAEVDVAEREAAPEALPEPAPTAEAPPSGLGPAAQASPSAADEQGVAVDLPEAATDGGPAVSPVPMPGAPLDATLWLQPARRSRASLVSPAYPRGLTLHRDSGQAAAGDADRGSQLSASPDGLLLVRRLLDTPVRWPLLGPPSARGASHGQPRAQAQEAQLPEAVHGDGPAARAVGTADEPEEADVGAARERPWWPMPPQLVPWAGAYAGWAGYGAGAGAGAAAGGPWAQLWPPFVWPGPMATLQPPPPPPPPPRQRGRRASRTAHAAAPARAGEAAASGGGGGLGLAAVGCVIQLACGACISVGRDGGASIALGSGAVIALTADGGATLTLGGPGGGGGGGSADGGGSRVAITPTGALVTLGPAGGGATIAIGAEAPDLGPAQPGTTARPEAAAAAGAATAAAPDAPMAAARPEAASAPPATDVGRPNASPAAEVSPPKPHLTVDMAAASAAAAAAVEEAASAAARAEPPPAPAPAPHTERAEPAATVHRLPAHPKPQQCRSRSRKRRSTGSVPSGRSPGREESSAPAVPAASPLPSARGQAPPQPPPTPSPCAGPPGEEPAQPQPGVKDPPQAPALPQPSGAPPVAVAVVAPPAAKSSPQHSPTAPPQAPSPTRQPQAAKPTPVTQATQGAEGSRSPGAGKAAAGPGAGPGLGAADGTYIAAVSTAGSSPEAGADGARVTTPTSAAAAAAARAATERLPLVPYRASVSPNGRTAAAADTRHSSPESAEKPPAPLATPAASASPAAPLTEQVTGGSRTGAAEAAPSNRRARAAAPPQGEVARQMEGALATKLLQQRAIMNHLEGRVRAKAGQQGPAPGPGAAPPGTGSLPSLPHQAASAPQLAAPASAPAGGSTSIAAVGVGADADEGACVAAMASAVSWQRLHIQHLEQMLCEMKTERRRQQSGRERRGRRATTSDGATPQGTAQEQQQQQQQEPQGGEQGSGQSTADGGRRRSGVHSSSEYDSATAFSTWYGGDAVRRYDRETYNNELYDRSDIESTSAAPSAPSSATAAAATAAAAAVSPSSFAPRAAPSGAAPTASAVTPPRTSLEGRAGPTGPDGQAATAGQEAGAAKRPGWLSVLARLSRANPVPRSSATASTPASSSAASASASASAAATAAAAAETAARMLAATVLARRSTDNGCGSSGGGLSPPQPPSMLRAAQAPQPIAAAERTSPGDRVLPPALAQEQSCGTEGAAHATVVVTLEPESDLERGSLAVRPQSIGAPVLASETEPATALPPGVLADGADETAGAAGAASEQSAAAAEESAPESAPVADDLGRRQAGAEPESPHAPGAEAETAPEQLAAAPVAMAEGEDQAARAAAGAGEGLESGVRSDNEPHVQQAWPEPQLSSPVEARHCLEGLVQPVLQLEPELDLDHEPLPQQGLQAEEQPVLEPGQCVDAQRGLGEAQLQPQSPSGPQPQLHPGGETQQHPEAERQAGPEPQPQVQAVPAPVLEGEPQPGEQAAEPRLAGALEPQPGAQQEWEPERKLVLQEESQLGPQEGKERQPKPDPQPEQDVGPQTEQVLADGAQGPEASSAQTAPEPPLVSVPDLIASWNQLATGGRGAGRKEAGQQEPCGVVGAQPHAEHSIGSADEAAEGALPERAEATGQQAGVSGAEEDAPKQADRAAVEGAVTLVLAEAVPAGAEEEQREEPEEPHALSAPDGAFIGGWASACGGPAVSATEEPAPADVEVSAPALQATASPEVWATAEAVAAEQFQENAGAPVAMEPSLEAAASPPGAAGCIWREQLTSCTALGAPKPESEDGVLMGSAEASPPSAEPDAPAPLAPPADLFELALASAYASEQGEPHLPLPPFEAWGLALATGRASGQLLPLHQRRSTSGTCAPEASAAAPVTRLRAASAPVTSLPALPSPPMSPPAEQGRRRPCPASRIPRPPGPSGPGSTAGVSAGERTSVEGPPHGDPHAAGEPSGERAVRADGPAPPSAPSSPCEPGGGAQAEAAPAWALPPLHPVLAQALPSGPASAPEPLPEAPFPACGPHRLEHALQLDDSEARTEYASADEDRPEPEAQAEAEAEAEVEADEEAEAGAEAEDRAEADEEAEPVEEEAQAGAQAEAEEGAPVHSGPQAAGAEAGLGARGDSLAVELTAAEAQAEADLWAMLCVGRYSWADLAEEELGLPAAKAPEAYPRLNPAAAPFVPSGVLRLTAADLAGPGPGSESDAAADGGARQAQRRSRRQQQSRSAGGEGQPRGRGRREPKQPGPSRQARSAAGGTGAAPGTAAGSKRRGRAGVVS</sequence>
<dbReference type="InterPro" id="IPR054708">
    <property type="entry name" value="MTPAP-like_central"/>
</dbReference>
<feature type="compositionally biased region" description="Gly residues" evidence="1">
    <location>
        <begin position="191"/>
        <end position="207"/>
    </location>
</feature>
<feature type="compositionally biased region" description="Pro residues" evidence="1">
    <location>
        <begin position="1179"/>
        <end position="1192"/>
    </location>
</feature>
<feature type="compositionally biased region" description="Gly residues" evidence="1">
    <location>
        <begin position="948"/>
        <end position="958"/>
    </location>
</feature>
<feature type="compositionally biased region" description="Low complexity" evidence="1">
    <location>
        <begin position="2134"/>
        <end position="2164"/>
    </location>
</feature>
<feature type="region of interest" description="Disordered" evidence="1">
    <location>
        <begin position="1454"/>
        <end position="1491"/>
    </location>
</feature>
<evidence type="ECO:0000313" key="4">
    <source>
        <dbReference type="Proteomes" id="UP000612055"/>
    </source>
</evidence>
<feature type="compositionally biased region" description="Low complexity" evidence="1">
    <location>
        <begin position="1976"/>
        <end position="1992"/>
    </location>
</feature>
<feature type="compositionally biased region" description="Low complexity" evidence="1">
    <location>
        <begin position="2214"/>
        <end position="2264"/>
    </location>
</feature>
<feature type="compositionally biased region" description="Basic and acidic residues" evidence="1">
    <location>
        <begin position="2113"/>
        <end position="2123"/>
    </location>
</feature>
<feature type="compositionally biased region" description="Pro residues" evidence="1">
    <location>
        <begin position="835"/>
        <end position="851"/>
    </location>
</feature>
<feature type="compositionally biased region" description="Acidic residues" evidence="1">
    <location>
        <begin position="2863"/>
        <end position="2872"/>
    </location>
</feature>
<feature type="region of interest" description="Disordered" evidence="1">
    <location>
        <begin position="2113"/>
        <end position="2179"/>
    </location>
</feature>
<feature type="compositionally biased region" description="Low complexity" evidence="1">
    <location>
        <begin position="3119"/>
        <end position="3128"/>
    </location>
</feature>
<feature type="region of interest" description="Disordered" evidence="1">
    <location>
        <begin position="1591"/>
        <end position="1656"/>
    </location>
</feature>
<proteinExistence type="predicted"/>
<feature type="compositionally biased region" description="Acidic residues" evidence="1">
    <location>
        <begin position="490"/>
        <end position="507"/>
    </location>
</feature>
<feature type="region of interest" description="Disordered" evidence="1">
    <location>
        <begin position="2354"/>
        <end position="2412"/>
    </location>
</feature>
<feature type="compositionally biased region" description="Acidic residues" evidence="1">
    <location>
        <begin position="3236"/>
        <end position="3285"/>
    </location>
</feature>
<protein>
    <recommendedName>
        <fullName evidence="2">Poly(A) RNA polymerase mitochondrial-like central palm domain-containing protein</fullName>
    </recommendedName>
</protein>
<feature type="region of interest" description="Disordered" evidence="1">
    <location>
        <begin position="2975"/>
        <end position="3006"/>
    </location>
</feature>
<feature type="compositionally biased region" description="Low complexity" evidence="1">
    <location>
        <begin position="3165"/>
        <end position="3201"/>
    </location>
</feature>
<name>A0A835YQP3_9CHLO</name>
<feature type="region of interest" description="Disordered" evidence="1">
    <location>
        <begin position="1138"/>
        <end position="1260"/>
    </location>
</feature>
<comment type="caution">
    <text evidence="3">The sequence shown here is derived from an EMBL/GenBank/DDBJ whole genome shotgun (WGS) entry which is preliminary data.</text>
</comment>
<feature type="region of interest" description="Disordered" evidence="1">
    <location>
        <begin position="2024"/>
        <end position="2069"/>
    </location>
</feature>
<dbReference type="Proteomes" id="UP000612055">
    <property type="component" value="Unassembled WGS sequence"/>
</dbReference>
<dbReference type="Pfam" id="PF22600">
    <property type="entry name" value="MTPAP-like_central"/>
    <property type="match status" value="1"/>
</dbReference>
<feature type="region of interest" description="Disordered" evidence="1">
    <location>
        <begin position="819"/>
        <end position="993"/>
    </location>
</feature>
<feature type="compositionally biased region" description="Low complexity" evidence="1">
    <location>
        <begin position="165"/>
        <end position="176"/>
    </location>
</feature>
<feature type="region of interest" description="Disordered" evidence="1">
    <location>
        <begin position="3077"/>
        <end position="3310"/>
    </location>
</feature>
<feature type="compositionally biased region" description="Low complexity" evidence="1">
    <location>
        <begin position="1600"/>
        <end position="1638"/>
    </location>
</feature>
<feature type="compositionally biased region" description="Low complexity" evidence="1">
    <location>
        <begin position="2048"/>
        <end position="2069"/>
    </location>
</feature>
<feature type="compositionally biased region" description="Pro residues" evidence="1">
    <location>
        <begin position="1788"/>
        <end position="1799"/>
    </location>
</feature>
<dbReference type="InterPro" id="IPR043519">
    <property type="entry name" value="NT_sf"/>
</dbReference>
<feature type="compositionally biased region" description="Low complexity" evidence="1">
    <location>
        <begin position="1228"/>
        <end position="1242"/>
    </location>
</feature>
<feature type="compositionally biased region" description="Gly residues" evidence="1">
    <location>
        <begin position="903"/>
        <end position="912"/>
    </location>
</feature>
<dbReference type="EMBL" id="JAEHOE010000001">
    <property type="protein sequence ID" value="KAG2502114.1"/>
    <property type="molecule type" value="Genomic_DNA"/>
</dbReference>
<feature type="compositionally biased region" description="Basic and acidic residues" evidence="1">
    <location>
        <begin position="2837"/>
        <end position="2846"/>
    </location>
</feature>
<dbReference type="GO" id="GO:0016779">
    <property type="term" value="F:nucleotidyltransferase activity"/>
    <property type="evidence" value="ECO:0007669"/>
    <property type="project" value="TreeGrafter"/>
</dbReference>
<feature type="region of interest" description="Disordered" evidence="1">
    <location>
        <begin position="2588"/>
        <end position="2879"/>
    </location>
</feature>
<feature type="compositionally biased region" description="Low complexity" evidence="1">
    <location>
        <begin position="2377"/>
        <end position="2387"/>
    </location>
</feature>
<feature type="compositionally biased region" description="Low complexity" evidence="1">
    <location>
        <begin position="1479"/>
        <end position="1491"/>
    </location>
</feature>
<evidence type="ECO:0000256" key="1">
    <source>
        <dbReference type="SAM" id="MobiDB-lite"/>
    </source>
</evidence>
<evidence type="ECO:0000259" key="2">
    <source>
        <dbReference type="Pfam" id="PF22600"/>
    </source>
</evidence>
<feature type="compositionally biased region" description="Low complexity" evidence="1">
    <location>
        <begin position="2309"/>
        <end position="2337"/>
    </location>
</feature>
<feature type="compositionally biased region" description="Low complexity" evidence="1">
    <location>
        <begin position="2988"/>
        <end position="2999"/>
    </location>
</feature>
<dbReference type="SUPFAM" id="SSF81631">
    <property type="entry name" value="PAP/OAS1 substrate-binding domain"/>
    <property type="match status" value="1"/>
</dbReference>
<feature type="compositionally biased region" description="Low complexity" evidence="1">
    <location>
        <begin position="712"/>
        <end position="722"/>
    </location>
</feature>
<feature type="compositionally biased region" description="Pro residues" evidence="1">
    <location>
        <begin position="155"/>
        <end position="164"/>
    </location>
</feature>
<dbReference type="GO" id="GO:0031123">
    <property type="term" value="P:RNA 3'-end processing"/>
    <property type="evidence" value="ECO:0007669"/>
    <property type="project" value="TreeGrafter"/>
</dbReference>
<feature type="compositionally biased region" description="Pro residues" evidence="1">
    <location>
        <begin position="1146"/>
        <end position="1164"/>
    </location>
</feature>
<dbReference type="Gene3D" id="1.10.1410.10">
    <property type="match status" value="1"/>
</dbReference>
<feature type="compositionally biased region" description="Pro residues" evidence="1">
    <location>
        <begin position="1759"/>
        <end position="1775"/>
    </location>
</feature>
<feature type="compositionally biased region" description="Basic and acidic residues" evidence="1">
    <location>
        <begin position="3217"/>
        <end position="3232"/>
    </location>
</feature>
<feature type="region of interest" description="Disordered" evidence="1">
    <location>
        <begin position="1676"/>
        <end position="1998"/>
    </location>
</feature>
<feature type="compositionally biased region" description="Basic residues" evidence="1">
    <location>
        <begin position="3460"/>
        <end position="3470"/>
    </location>
</feature>
<feature type="compositionally biased region" description="Low complexity" evidence="1">
    <location>
        <begin position="1800"/>
        <end position="1820"/>
    </location>
</feature>
<gene>
    <name evidence="3" type="ORF">HYH03_000606</name>
</gene>
<organism evidence="3 4">
    <name type="scientific">Edaphochlamys debaryana</name>
    <dbReference type="NCBI Taxonomy" id="47281"/>
    <lineage>
        <taxon>Eukaryota</taxon>
        <taxon>Viridiplantae</taxon>
        <taxon>Chlorophyta</taxon>
        <taxon>core chlorophytes</taxon>
        <taxon>Chlorophyceae</taxon>
        <taxon>CS clade</taxon>
        <taxon>Chlamydomonadales</taxon>
        <taxon>Chlamydomonadales incertae sedis</taxon>
        <taxon>Edaphochlamys</taxon>
    </lineage>
</organism>
<feature type="region of interest" description="Disordered" evidence="1">
    <location>
        <begin position="152"/>
        <end position="210"/>
    </location>
</feature>
<dbReference type="PANTHER" id="PTHR12271">
    <property type="entry name" value="POLY A POLYMERASE CID PAP -RELATED"/>
    <property type="match status" value="1"/>
</dbReference>
<feature type="compositionally biased region" description="Low complexity" evidence="1">
    <location>
        <begin position="445"/>
        <end position="489"/>
    </location>
</feature>
<feature type="region of interest" description="Disordered" evidence="1">
    <location>
        <begin position="677"/>
        <end position="749"/>
    </location>
</feature>
<feature type="compositionally biased region" description="Low complexity" evidence="1">
    <location>
        <begin position="913"/>
        <end position="925"/>
    </location>
</feature>
<feature type="compositionally biased region" description="Low complexity" evidence="1">
    <location>
        <begin position="3397"/>
        <end position="3406"/>
    </location>
</feature>
<feature type="region of interest" description="Disordered" evidence="1">
    <location>
        <begin position="1355"/>
        <end position="1376"/>
    </location>
</feature>
<feature type="compositionally biased region" description="Basic and acidic residues" evidence="1">
    <location>
        <begin position="1213"/>
        <end position="1227"/>
    </location>
</feature>
<feature type="compositionally biased region" description="Low complexity" evidence="1">
    <location>
        <begin position="1741"/>
        <end position="1758"/>
    </location>
</feature>
<dbReference type="Gene3D" id="3.30.460.10">
    <property type="entry name" value="Beta Polymerase, domain 2"/>
    <property type="match status" value="1"/>
</dbReference>
<feature type="compositionally biased region" description="Low complexity" evidence="1">
    <location>
        <begin position="2627"/>
        <end position="2644"/>
    </location>
</feature>
<feature type="region of interest" description="Disordered" evidence="1">
    <location>
        <begin position="445"/>
        <end position="513"/>
    </location>
</feature>
<reference evidence="3" key="1">
    <citation type="journal article" date="2020" name="bioRxiv">
        <title>Comparative genomics of Chlamydomonas.</title>
        <authorList>
            <person name="Craig R.J."/>
            <person name="Hasan A.R."/>
            <person name="Ness R.W."/>
            <person name="Keightley P.D."/>
        </authorList>
    </citation>
    <scope>NUCLEOTIDE SEQUENCE</scope>
    <source>
        <strain evidence="3">CCAP 11/70</strain>
    </source>
</reference>
<dbReference type="OrthoDB" id="2274644at2759"/>
<dbReference type="SUPFAM" id="SSF81301">
    <property type="entry name" value="Nucleotidyltransferase"/>
    <property type="match status" value="1"/>
</dbReference>
<feature type="domain" description="Poly(A) RNA polymerase mitochondrial-like central palm" evidence="2">
    <location>
        <begin position="15"/>
        <end position="151"/>
    </location>
</feature>